<protein>
    <submittedName>
        <fullName evidence="1">Uncharacterized protein</fullName>
    </submittedName>
</protein>
<dbReference type="AlphaFoldDB" id="W2T830"/>
<reference evidence="2" key="1">
    <citation type="journal article" date="2014" name="Nat. Genet.">
        <title>Genome of the human hookworm Necator americanus.</title>
        <authorList>
            <person name="Tang Y.T."/>
            <person name="Gao X."/>
            <person name="Rosa B.A."/>
            <person name="Abubucker S."/>
            <person name="Hallsworth-Pepin K."/>
            <person name="Martin J."/>
            <person name="Tyagi R."/>
            <person name="Heizer E."/>
            <person name="Zhang X."/>
            <person name="Bhonagiri-Palsikar V."/>
            <person name="Minx P."/>
            <person name="Warren W.C."/>
            <person name="Wang Q."/>
            <person name="Zhan B."/>
            <person name="Hotez P.J."/>
            <person name="Sternberg P.W."/>
            <person name="Dougall A."/>
            <person name="Gaze S.T."/>
            <person name="Mulvenna J."/>
            <person name="Sotillo J."/>
            <person name="Ranganathan S."/>
            <person name="Rabelo E.M."/>
            <person name="Wilson R.K."/>
            <person name="Felgner P.L."/>
            <person name="Bethony J."/>
            <person name="Hawdon J.M."/>
            <person name="Gasser R.B."/>
            <person name="Loukas A."/>
            <person name="Mitreva M."/>
        </authorList>
    </citation>
    <scope>NUCLEOTIDE SEQUENCE [LARGE SCALE GENOMIC DNA]</scope>
</reference>
<proteinExistence type="predicted"/>
<evidence type="ECO:0000313" key="1">
    <source>
        <dbReference type="EMBL" id="ETN78180.1"/>
    </source>
</evidence>
<accession>W2T830</accession>
<gene>
    <name evidence="1" type="ORF">NECAME_10500</name>
</gene>
<name>W2T830_NECAM</name>
<dbReference type="EMBL" id="KI660020">
    <property type="protein sequence ID" value="ETN78180.1"/>
    <property type="molecule type" value="Genomic_DNA"/>
</dbReference>
<organism evidence="1 2">
    <name type="scientific">Necator americanus</name>
    <name type="common">Human hookworm</name>
    <dbReference type="NCBI Taxonomy" id="51031"/>
    <lineage>
        <taxon>Eukaryota</taxon>
        <taxon>Metazoa</taxon>
        <taxon>Ecdysozoa</taxon>
        <taxon>Nematoda</taxon>
        <taxon>Chromadorea</taxon>
        <taxon>Rhabditida</taxon>
        <taxon>Rhabditina</taxon>
        <taxon>Rhabditomorpha</taxon>
        <taxon>Strongyloidea</taxon>
        <taxon>Ancylostomatidae</taxon>
        <taxon>Bunostominae</taxon>
        <taxon>Necator</taxon>
    </lineage>
</organism>
<sequence>MSASICDDKSNPIILEIEDISDFYLENSILNKAGWEIFHGIFRTTTIETAEIVAYEALKLR</sequence>
<dbReference type="Proteomes" id="UP000053676">
    <property type="component" value="Unassembled WGS sequence"/>
</dbReference>
<dbReference type="KEGG" id="nai:NECAME_10500"/>
<keyword evidence="2" id="KW-1185">Reference proteome</keyword>
<evidence type="ECO:0000313" key="2">
    <source>
        <dbReference type="Proteomes" id="UP000053676"/>
    </source>
</evidence>